<proteinExistence type="predicted"/>
<sequence>MKSAPYRLVTAIEGEVVFLYPNLEESLAPPLASDGFTISTTNIDDFMAISLKGEMYFYRKKKRKKRQEPVVVTEPAIKLWPPQVRALAYSMEAEDEDFVLGFP</sequence>
<keyword evidence="2" id="KW-1185">Reference proteome</keyword>
<evidence type="ECO:0000313" key="1">
    <source>
        <dbReference type="EMBL" id="CAL1394678.1"/>
    </source>
</evidence>
<dbReference type="AlphaFoldDB" id="A0AAV2F9U7"/>
<evidence type="ECO:0000313" key="2">
    <source>
        <dbReference type="Proteomes" id="UP001497516"/>
    </source>
</evidence>
<accession>A0AAV2F9U7</accession>
<dbReference type="EMBL" id="OZ034819">
    <property type="protein sequence ID" value="CAL1394678.1"/>
    <property type="molecule type" value="Genomic_DNA"/>
</dbReference>
<organism evidence="1 2">
    <name type="scientific">Linum trigynum</name>
    <dbReference type="NCBI Taxonomy" id="586398"/>
    <lineage>
        <taxon>Eukaryota</taxon>
        <taxon>Viridiplantae</taxon>
        <taxon>Streptophyta</taxon>
        <taxon>Embryophyta</taxon>
        <taxon>Tracheophyta</taxon>
        <taxon>Spermatophyta</taxon>
        <taxon>Magnoliopsida</taxon>
        <taxon>eudicotyledons</taxon>
        <taxon>Gunneridae</taxon>
        <taxon>Pentapetalae</taxon>
        <taxon>rosids</taxon>
        <taxon>fabids</taxon>
        <taxon>Malpighiales</taxon>
        <taxon>Linaceae</taxon>
        <taxon>Linum</taxon>
    </lineage>
</organism>
<dbReference type="Proteomes" id="UP001497516">
    <property type="component" value="Chromosome 6"/>
</dbReference>
<name>A0AAV2F9U7_9ROSI</name>
<gene>
    <name evidence="1" type="ORF">LTRI10_LOCUS35164</name>
</gene>
<reference evidence="1 2" key="1">
    <citation type="submission" date="2024-04" db="EMBL/GenBank/DDBJ databases">
        <authorList>
            <person name="Fracassetti M."/>
        </authorList>
    </citation>
    <scope>NUCLEOTIDE SEQUENCE [LARGE SCALE GENOMIC DNA]</scope>
</reference>
<protein>
    <submittedName>
        <fullName evidence="1">Uncharacterized protein</fullName>
    </submittedName>
</protein>